<feature type="compositionally biased region" description="Polar residues" evidence="1">
    <location>
        <begin position="232"/>
        <end position="243"/>
    </location>
</feature>
<reference evidence="2" key="1">
    <citation type="submission" date="2021-02" db="EMBL/GenBank/DDBJ databases">
        <authorList>
            <person name="Bekaert M."/>
        </authorList>
    </citation>
    <scope>NUCLEOTIDE SEQUENCE</scope>
    <source>
        <strain evidence="2">IoA-00</strain>
    </source>
</reference>
<evidence type="ECO:0000313" key="2">
    <source>
        <dbReference type="EMBL" id="CAF2928061.1"/>
    </source>
</evidence>
<feature type="region of interest" description="Disordered" evidence="1">
    <location>
        <begin position="295"/>
        <end position="318"/>
    </location>
</feature>
<feature type="compositionally biased region" description="Low complexity" evidence="1">
    <location>
        <begin position="79"/>
        <end position="111"/>
    </location>
</feature>
<dbReference type="EMBL" id="HG994583">
    <property type="protein sequence ID" value="CAF2928061.1"/>
    <property type="molecule type" value="Genomic_DNA"/>
</dbReference>
<evidence type="ECO:0000313" key="3">
    <source>
        <dbReference type="Proteomes" id="UP000675881"/>
    </source>
</evidence>
<feature type="compositionally biased region" description="Polar residues" evidence="1">
    <location>
        <begin position="44"/>
        <end position="65"/>
    </location>
</feature>
<name>A0A7R8CTP3_LEPSM</name>
<feature type="compositionally biased region" description="Low complexity" evidence="1">
    <location>
        <begin position="300"/>
        <end position="314"/>
    </location>
</feature>
<keyword evidence="3" id="KW-1185">Reference proteome</keyword>
<dbReference type="Proteomes" id="UP000675881">
    <property type="component" value="Chromosome 4"/>
</dbReference>
<feature type="compositionally biased region" description="Low complexity" evidence="1">
    <location>
        <begin position="177"/>
        <end position="187"/>
    </location>
</feature>
<feature type="region of interest" description="Disordered" evidence="1">
    <location>
        <begin position="31"/>
        <end position="126"/>
    </location>
</feature>
<accession>A0A7R8CTP3</accession>
<dbReference type="AlphaFoldDB" id="A0A7R8CTP3"/>
<sequence length="349" mass="39350">MNTEEDPSYKPYPGSQWTDYYAHQSGLIKDEVERLKVEEPESTYPDSVQLPNTTTNTSPNHQDNPQQASAQHHHHRSSYYENHNYYSHYYNNNPTAASSQQQQSHQQSQQHANARPYNFHAPSFGATPDSNNLNLNLNVNVNLQYPGYQGDYGSHHHAQPASHHQAAAYYHHHHHTAAPTTAAQQHSGIHMSSGSEEYTPPHTPPEKAGYESMVSSTTGSYGSYDLPHQHPMHQTQHSAQTVMTGPPSKTLTPPSSPMLYPHHLNYYHTSHIQPPRCSHPLTSPSSSSWLDNILSPSQFQHHSPNSISPNNQQNGKKTPQFKEEIHFIMENKAHDPSSLPTGRMSQNIY</sequence>
<feature type="region of interest" description="Disordered" evidence="1">
    <location>
        <begin position="153"/>
        <end position="256"/>
    </location>
</feature>
<organism evidence="2 3">
    <name type="scientific">Lepeophtheirus salmonis</name>
    <name type="common">Salmon louse</name>
    <name type="synonym">Caligus salmonis</name>
    <dbReference type="NCBI Taxonomy" id="72036"/>
    <lineage>
        <taxon>Eukaryota</taxon>
        <taxon>Metazoa</taxon>
        <taxon>Ecdysozoa</taxon>
        <taxon>Arthropoda</taxon>
        <taxon>Crustacea</taxon>
        <taxon>Multicrustacea</taxon>
        <taxon>Hexanauplia</taxon>
        <taxon>Copepoda</taxon>
        <taxon>Siphonostomatoida</taxon>
        <taxon>Caligidae</taxon>
        <taxon>Lepeophtheirus</taxon>
    </lineage>
</organism>
<feature type="compositionally biased region" description="Low complexity" evidence="1">
    <location>
        <begin position="159"/>
        <end position="169"/>
    </location>
</feature>
<gene>
    <name evidence="2" type="ORF">LSAA_8538</name>
</gene>
<proteinExistence type="predicted"/>
<evidence type="ECO:0000256" key="1">
    <source>
        <dbReference type="SAM" id="MobiDB-lite"/>
    </source>
</evidence>
<protein>
    <submittedName>
        <fullName evidence="2">(salmon louse) hypothetical protein</fullName>
    </submittedName>
</protein>
<feature type="compositionally biased region" description="Low complexity" evidence="1">
    <location>
        <begin position="244"/>
        <end position="253"/>
    </location>
</feature>